<dbReference type="Pfam" id="PF02518">
    <property type="entry name" value="HATPase_c"/>
    <property type="match status" value="1"/>
</dbReference>
<dbReference type="SMART" id="SM00387">
    <property type="entry name" value="HATPase_c"/>
    <property type="match status" value="1"/>
</dbReference>
<keyword evidence="1" id="KW-0812">Transmembrane</keyword>
<sequence length="1343" mass="151835">MLGGYLVFQGYKEDIKQQQLGVLSGIARLKTRQLVNWMGERREDAFELQRDDLFVEAVDHWLQHTDDKTGGRLAQRLIKQRQHCASYGCDSVSLFDDKARLRLSSNKGKSPLLESQRARLLDSIQRGNIAFSDLKSAVTDSGAGIDIELIIPLRQISNGQFRTLSAIVFRIDPKRFLFPLIQDWPTPSSTAENLLVRRDGDQVLYLNELRHLRNVPGDFRLPLNPELPASMAVLGREGVAEGVDYRGVPVVSVVGRVEGTSWFIVSKVDKSEIYAPIHRLVNWMLLLMAFLVVSGIGVVAYGWRKEKKQSRRDFEHQMVMKRLHYLSKYANDIILLVDEKGKIVDFNDRAMASYGYTAEEFSTLSIFDLREKRWASTVAEDFRKTMESGAMRFDSVHLRKNGETFPVETSTRVVDIDGKQFQQAIVRDMTERHRAQGELIRQKEFIRQVMDGNPNLIFVKDAGGHFLLANEAMARRYGLTTESIIGKCSSDLTCDLLELSEITQANRDVIENCREWVAIERHLSRDNQVHWFQTVRKPLKQPDGSVHVLIIAVDITELKQAEVQQNRLNRALRLLGACNQAMLHSTDEIGLLNEICRLVVEVGDYLMAWIGYAEQDENKRVSMAARYGNDAGYLEQSQISWADTEWGRGPVGLAIRNGVTQVNQDFQSTAALAPWSEAALERGFHSSIALPLKANGCVLGVLALYSSEPYAFNEDEISLLEDLAVNLAYGIGVLRGDELRNRVQTQLNDERMRLQTLLKTIPDMIWLKDREGVFLNCNAQFERLFGAREADIVGKTDYDFVDADLAEAFRQKDKEAMASDKPVINEEWVRFADADEPVLLETIKTTLRDERGGMVGVLGIARDITERKLAENREIRLRHILDSTLDMIFIFQLDTLNFVYANKEAINSVGYGNSELRTMTPADITPLMPEAEFRKFISPLLTREKLMLRFETVHRHKNDAEFPVEVQLELVEELGGERVIVAVVRDISERLEAEKEIRRQKNFMWRVIDTDPNCIFVRDAAGKFLLANQSSADLLGLMPKEMIGKTLAEIAGVSYEQTVFSGGDDDVIERGREISQIEPYLLEDGEQRWQLTLKTPLTMPDGESSVLCIAMDITQQKLSEIKLADSYRELQQLSLHLENIRADERARIALNLHDEMGATLVAIKMGLVWLASKLPADAQQLSDEITRLIELSVDGMHVMRQVVTELRPNLLADMGISAAIKDYVKKFCQHMKIECVLSLPDSVLSLDEKQSLTIFHIVQEALNNVAKHGKSTRVTVHITIRRKSILIVVGDNGIGFNQVEQKGRSFGLLSIRERALMLGGKARVSSAPGKGTRVSVCIPYEGE</sequence>
<dbReference type="InterPro" id="IPR035965">
    <property type="entry name" value="PAS-like_dom_sf"/>
</dbReference>
<dbReference type="InterPro" id="IPR029016">
    <property type="entry name" value="GAF-like_dom_sf"/>
</dbReference>
<dbReference type="InterPro" id="IPR011712">
    <property type="entry name" value="Sig_transdc_His_kin_sub3_dim/P"/>
</dbReference>
<dbReference type="SUPFAM" id="SSF55781">
    <property type="entry name" value="GAF domain-like"/>
    <property type="match status" value="1"/>
</dbReference>
<organism evidence="5 6">
    <name type="scientific">Gallionella capsiferriformans (strain ES-2)</name>
    <name type="common">Gallionella ferruginea capsiferriformans (strain ES-2)</name>
    <dbReference type="NCBI Taxonomy" id="395494"/>
    <lineage>
        <taxon>Bacteria</taxon>
        <taxon>Pseudomonadati</taxon>
        <taxon>Pseudomonadota</taxon>
        <taxon>Betaproteobacteria</taxon>
        <taxon>Nitrosomonadales</taxon>
        <taxon>Gallionellaceae</taxon>
        <taxon>Gallionella</taxon>
    </lineage>
</organism>
<reference evidence="5 6" key="1">
    <citation type="submission" date="2010-08" db="EMBL/GenBank/DDBJ databases">
        <title>Complete sequence of Gallionella capsiferriformans ES-2.</title>
        <authorList>
            <consortium name="US DOE Joint Genome Institute"/>
            <person name="Lucas S."/>
            <person name="Copeland A."/>
            <person name="Lapidus A."/>
            <person name="Cheng J.-F."/>
            <person name="Bruce D."/>
            <person name="Goodwin L."/>
            <person name="Pitluck S."/>
            <person name="Chertkov O."/>
            <person name="Davenport K.W."/>
            <person name="Detter J.C."/>
            <person name="Han C."/>
            <person name="Tapia R."/>
            <person name="Land M."/>
            <person name="Hauser L."/>
            <person name="Chang Y.-J."/>
            <person name="Jeffries C."/>
            <person name="Kyrpides N."/>
            <person name="Ivanova N."/>
            <person name="Mikhailova N."/>
            <person name="Shelobolina E.S."/>
            <person name="Picardal F."/>
            <person name="Roden E."/>
            <person name="Emerson D."/>
            <person name="Woyke T."/>
        </authorList>
    </citation>
    <scope>NUCLEOTIDE SEQUENCE [LARGE SCALE GENOMIC DNA]</scope>
    <source>
        <strain evidence="5 6">ES-2</strain>
    </source>
</reference>
<dbReference type="InterPro" id="IPR005467">
    <property type="entry name" value="His_kinase_dom"/>
</dbReference>
<dbReference type="InterPro" id="IPR000700">
    <property type="entry name" value="PAS-assoc_C"/>
</dbReference>
<keyword evidence="5" id="KW-0418">Kinase</keyword>
<dbReference type="NCBIfam" id="TIGR00229">
    <property type="entry name" value="sensory_box"/>
    <property type="match status" value="5"/>
</dbReference>
<dbReference type="KEGG" id="gca:Galf_2062"/>
<keyword evidence="1" id="KW-0472">Membrane</keyword>
<feature type="domain" description="PAS" evidence="3">
    <location>
        <begin position="442"/>
        <end position="487"/>
    </location>
</feature>
<dbReference type="GO" id="GO:0046983">
    <property type="term" value="F:protein dimerization activity"/>
    <property type="evidence" value="ECO:0007669"/>
    <property type="project" value="InterPro"/>
</dbReference>
<dbReference type="SMART" id="SM00065">
    <property type="entry name" value="GAF"/>
    <property type="match status" value="1"/>
</dbReference>
<feature type="domain" description="PAC" evidence="4">
    <location>
        <begin position="1070"/>
        <end position="1125"/>
    </location>
</feature>
<dbReference type="PROSITE" id="PS50109">
    <property type="entry name" value="HIS_KIN"/>
    <property type="match status" value="1"/>
</dbReference>
<dbReference type="Pfam" id="PF13185">
    <property type="entry name" value="GAF_2"/>
    <property type="match status" value="1"/>
</dbReference>
<dbReference type="PANTHER" id="PTHR44757:SF2">
    <property type="entry name" value="BIOFILM ARCHITECTURE MAINTENANCE PROTEIN MBAA"/>
    <property type="match status" value="1"/>
</dbReference>
<dbReference type="GO" id="GO:0016020">
    <property type="term" value="C:membrane"/>
    <property type="evidence" value="ECO:0007669"/>
    <property type="project" value="InterPro"/>
</dbReference>
<evidence type="ECO:0000259" key="4">
    <source>
        <dbReference type="PROSITE" id="PS50113"/>
    </source>
</evidence>
<dbReference type="InterPro" id="IPR000014">
    <property type="entry name" value="PAS"/>
</dbReference>
<dbReference type="eggNOG" id="COG2203">
    <property type="taxonomic scope" value="Bacteria"/>
</dbReference>
<dbReference type="SUPFAM" id="SSF55785">
    <property type="entry name" value="PYP-like sensor domain (PAS domain)"/>
    <property type="match status" value="5"/>
</dbReference>
<dbReference type="Proteomes" id="UP000001235">
    <property type="component" value="Chromosome"/>
</dbReference>
<feature type="domain" description="PAC" evidence="4">
    <location>
        <begin position="824"/>
        <end position="876"/>
    </location>
</feature>
<accession>D9SHX7</accession>
<dbReference type="CDD" id="cd00130">
    <property type="entry name" value="PAS"/>
    <property type="match status" value="5"/>
</dbReference>
<feature type="domain" description="PAS" evidence="3">
    <location>
        <begin position="1000"/>
        <end position="1047"/>
    </location>
</feature>
<feature type="domain" description="PAC" evidence="4">
    <location>
        <begin position="512"/>
        <end position="567"/>
    </location>
</feature>
<dbReference type="eggNOG" id="COG2202">
    <property type="taxonomic scope" value="Bacteria"/>
</dbReference>
<dbReference type="InterPro" id="IPR003018">
    <property type="entry name" value="GAF"/>
</dbReference>
<dbReference type="PROSITE" id="PS50113">
    <property type="entry name" value="PAC"/>
    <property type="match status" value="4"/>
</dbReference>
<dbReference type="HOGENOM" id="CLU_258186_0_0_4"/>
<dbReference type="EMBL" id="CP002159">
    <property type="protein sequence ID" value="ADL56068.1"/>
    <property type="molecule type" value="Genomic_DNA"/>
</dbReference>
<dbReference type="SMART" id="SM00086">
    <property type="entry name" value="PAC"/>
    <property type="match status" value="3"/>
</dbReference>
<feature type="domain" description="PAS" evidence="3">
    <location>
        <begin position="873"/>
        <end position="916"/>
    </location>
</feature>
<dbReference type="InterPro" id="IPR001610">
    <property type="entry name" value="PAC"/>
</dbReference>
<dbReference type="Pfam" id="PF07730">
    <property type="entry name" value="HisKA_3"/>
    <property type="match status" value="1"/>
</dbReference>
<keyword evidence="6" id="KW-1185">Reference proteome</keyword>
<name>D9SHX7_GALCS</name>
<dbReference type="Gene3D" id="3.30.450.40">
    <property type="match status" value="1"/>
</dbReference>
<evidence type="ECO:0000313" key="6">
    <source>
        <dbReference type="Proteomes" id="UP000001235"/>
    </source>
</evidence>
<protein>
    <submittedName>
        <fullName evidence="5">Multi-sensor signal transduction histidine kinase</fullName>
    </submittedName>
</protein>
<dbReference type="PROSITE" id="PS50112">
    <property type="entry name" value="PAS"/>
    <property type="match status" value="5"/>
</dbReference>
<proteinExistence type="predicted"/>
<dbReference type="InterPro" id="IPR013656">
    <property type="entry name" value="PAS_4"/>
</dbReference>
<dbReference type="Pfam" id="PF13426">
    <property type="entry name" value="PAS_9"/>
    <property type="match status" value="2"/>
</dbReference>
<dbReference type="CDD" id="cd16917">
    <property type="entry name" value="HATPase_UhpB-NarQ-NarX-like"/>
    <property type="match status" value="1"/>
</dbReference>
<feature type="transmembrane region" description="Helical" evidence="1">
    <location>
        <begin position="280"/>
        <end position="303"/>
    </location>
</feature>
<gene>
    <name evidence="5" type="ordered locus">Galf_2062</name>
</gene>
<evidence type="ECO:0000259" key="2">
    <source>
        <dbReference type="PROSITE" id="PS50109"/>
    </source>
</evidence>
<dbReference type="STRING" id="395494.Galf_2062"/>
<dbReference type="Gene3D" id="3.30.450.20">
    <property type="entry name" value="PAS domain"/>
    <property type="match status" value="5"/>
</dbReference>
<feature type="domain" description="PAC" evidence="4">
    <location>
        <begin position="948"/>
        <end position="999"/>
    </location>
</feature>
<evidence type="ECO:0000256" key="1">
    <source>
        <dbReference type="SAM" id="Phobius"/>
    </source>
</evidence>
<dbReference type="InterPro" id="IPR036890">
    <property type="entry name" value="HATPase_C_sf"/>
</dbReference>
<dbReference type="SMART" id="SM00091">
    <property type="entry name" value="PAS"/>
    <property type="match status" value="5"/>
</dbReference>
<dbReference type="SUPFAM" id="SSF55874">
    <property type="entry name" value="ATPase domain of HSP90 chaperone/DNA topoisomerase II/histidine kinase"/>
    <property type="match status" value="1"/>
</dbReference>
<dbReference type="InterPro" id="IPR003594">
    <property type="entry name" value="HATPase_dom"/>
</dbReference>
<evidence type="ECO:0000313" key="5">
    <source>
        <dbReference type="EMBL" id="ADL56068.1"/>
    </source>
</evidence>
<evidence type="ECO:0000259" key="3">
    <source>
        <dbReference type="PROSITE" id="PS50112"/>
    </source>
</evidence>
<dbReference type="Gene3D" id="3.30.565.10">
    <property type="entry name" value="Histidine kinase-like ATPase, C-terminal domain"/>
    <property type="match status" value="1"/>
</dbReference>
<dbReference type="Pfam" id="PF08448">
    <property type="entry name" value="PAS_4"/>
    <property type="match status" value="3"/>
</dbReference>
<dbReference type="Gene3D" id="1.20.5.1930">
    <property type="match status" value="1"/>
</dbReference>
<keyword evidence="1" id="KW-1133">Transmembrane helix</keyword>
<dbReference type="PANTHER" id="PTHR44757">
    <property type="entry name" value="DIGUANYLATE CYCLASE DGCP"/>
    <property type="match status" value="1"/>
</dbReference>
<feature type="domain" description="PAS" evidence="3">
    <location>
        <begin position="319"/>
        <end position="389"/>
    </location>
</feature>
<keyword evidence="5" id="KW-0808">Transferase</keyword>
<dbReference type="GO" id="GO:0000155">
    <property type="term" value="F:phosphorelay sensor kinase activity"/>
    <property type="evidence" value="ECO:0007669"/>
    <property type="project" value="InterPro"/>
</dbReference>
<feature type="domain" description="PAS" evidence="3">
    <location>
        <begin position="750"/>
        <end position="820"/>
    </location>
</feature>
<dbReference type="eggNOG" id="COG4585">
    <property type="taxonomic scope" value="Bacteria"/>
</dbReference>
<feature type="domain" description="Histidine kinase" evidence="2">
    <location>
        <begin position="1151"/>
        <end position="1342"/>
    </location>
</feature>
<dbReference type="InterPro" id="IPR052155">
    <property type="entry name" value="Biofilm_reg_signaling"/>
</dbReference>